<dbReference type="KEGG" id="vg:40067619"/>
<keyword evidence="2" id="KW-1185">Reference proteome</keyword>
<dbReference type="OrthoDB" id="7285at10239"/>
<dbReference type="RefSeq" id="YP_009592149.1">
    <property type="nucleotide sequence ID" value="NC_041856.1"/>
</dbReference>
<evidence type="ECO:0000313" key="1">
    <source>
        <dbReference type="EMBL" id="AFV51390.1"/>
    </source>
</evidence>
<dbReference type="Proteomes" id="UP000009206">
    <property type="component" value="Segment"/>
</dbReference>
<organism evidence="1 2">
    <name type="scientific">Streptomyces phage phiCAM</name>
    <dbReference type="NCBI Taxonomy" id="1239386"/>
    <lineage>
        <taxon>Viruses</taxon>
        <taxon>Duplodnaviria</taxon>
        <taxon>Heunggongvirae</taxon>
        <taxon>Uroviricota</taxon>
        <taxon>Caudoviricetes</taxon>
        <taxon>Arquatrovirinae</taxon>
        <taxon>Camvirus</taxon>
        <taxon>Camvirus CAM</taxon>
    </lineage>
</organism>
<proteinExistence type="predicted"/>
<dbReference type="GeneID" id="40067619"/>
<sequence length="230" mass="26003">MAGTGARHPALPRCESESTVYDIDIDTLAEWAEKALERPSDAAFWDERLYETHGSTLTWAERGDDILSESNYLSALELVQGAAEREDDVIDATCGHWLVGSLRQLFVRVYEDDGVTFTAAWREVVEIAEGLESYPIVDESDYSEREWKLYEENLSEALDEAQRAYDLDTDEEAQAIRDAFYEVSGERLPWDGADVSWTAVEELYAEVRDEHFTALVLGVHPDQLSLDIAV</sequence>
<protein>
    <submittedName>
        <fullName evidence="1">Uncharacterized protein</fullName>
    </submittedName>
</protein>
<accession>K4NZU7</accession>
<dbReference type="EMBL" id="JX889246">
    <property type="protein sequence ID" value="AFV51390.1"/>
    <property type="molecule type" value="Genomic_DNA"/>
</dbReference>
<reference evidence="1 2" key="1">
    <citation type="journal article" date="2012" name="J. Virol.">
        <title>Genome Sequence of a New Streptomyces coelicolor Generalized Transducing Bacteriophage, CAM.</title>
        <authorList>
            <person name="Monson R."/>
            <person name="Salmond G.P."/>
        </authorList>
    </citation>
    <scope>NUCLEOTIDE SEQUENCE [LARGE SCALE GENOMIC DNA]</scope>
</reference>
<evidence type="ECO:0000313" key="2">
    <source>
        <dbReference type="Proteomes" id="UP000009206"/>
    </source>
</evidence>
<name>K4NZU7_9CAUD</name>